<dbReference type="GO" id="GO:0016020">
    <property type="term" value="C:membrane"/>
    <property type="evidence" value="ECO:0007669"/>
    <property type="project" value="UniProtKB-SubCell"/>
</dbReference>
<evidence type="ECO:0000256" key="5">
    <source>
        <dbReference type="SAM" id="MobiDB-lite"/>
    </source>
</evidence>
<comment type="subcellular location">
    <subcellularLocation>
        <location evidence="1">Membrane</location>
        <topology evidence="1">Multi-pass membrane protein</topology>
    </subcellularLocation>
</comment>
<dbReference type="EMBL" id="VHIR01000003">
    <property type="protein sequence ID" value="TQE44129.1"/>
    <property type="molecule type" value="Genomic_DNA"/>
</dbReference>
<feature type="region of interest" description="Disordered" evidence="5">
    <location>
        <begin position="93"/>
        <end position="126"/>
    </location>
</feature>
<feature type="transmembrane region" description="Helical" evidence="6">
    <location>
        <begin position="216"/>
        <end position="237"/>
    </location>
</feature>
<gene>
    <name evidence="8" type="ORF">EJK80_03085</name>
</gene>
<dbReference type="Proteomes" id="UP000318080">
    <property type="component" value="Unassembled WGS sequence"/>
</dbReference>
<reference evidence="8 9" key="1">
    <citation type="submission" date="2019-06" db="EMBL/GenBank/DDBJ databases">
        <title>Draft genome of C. phoceense Strain 272.</title>
        <authorList>
            <person name="Pacheco L.G.C."/>
            <person name="Barberis C.M."/>
            <person name="Almuzara M.N."/>
            <person name="Traglia G.M."/>
            <person name="Santos C.S."/>
            <person name="Rocha D.J.P.G."/>
            <person name="Aguiar E.R.G.R."/>
            <person name="Vay C.A."/>
        </authorList>
    </citation>
    <scope>NUCLEOTIDE SEQUENCE [LARGE SCALE GENOMIC DNA]</scope>
    <source>
        <strain evidence="8 9">272</strain>
    </source>
</reference>
<keyword evidence="2 6" id="KW-0812">Transmembrane</keyword>
<dbReference type="InterPro" id="IPR010432">
    <property type="entry name" value="RDD"/>
</dbReference>
<dbReference type="GeneID" id="79852510"/>
<dbReference type="Pfam" id="PF06271">
    <property type="entry name" value="RDD"/>
    <property type="match status" value="1"/>
</dbReference>
<evidence type="ECO:0000259" key="7">
    <source>
        <dbReference type="Pfam" id="PF06271"/>
    </source>
</evidence>
<feature type="domain" description="RDD" evidence="7">
    <location>
        <begin position="180"/>
        <end position="309"/>
    </location>
</feature>
<name>A0A540R8Q8_9CORY</name>
<comment type="caution">
    <text evidence="8">The sequence shown here is derived from an EMBL/GenBank/DDBJ whole genome shotgun (WGS) entry which is preliminary data.</text>
</comment>
<feature type="transmembrane region" description="Helical" evidence="6">
    <location>
        <begin position="272"/>
        <end position="295"/>
    </location>
</feature>
<proteinExistence type="predicted"/>
<protein>
    <submittedName>
        <fullName evidence="8">RDD family protein</fullName>
    </submittedName>
</protein>
<evidence type="ECO:0000256" key="6">
    <source>
        <dbReference type="SAM" id="Phobius"/>
    </source>
</evidence>
<keyword evidence="4 6" id="KW-0472">Membrane</keyword>
<evidence type="ECO:0000256" key="3">
    <source>
        <dbReference type="ARBA" id="ARBA00022989"/>
    </source>
</evidence>
<dbReference type="AlphaFoldDB" id="A0A540R8Q8"/>
<evidence type="ECO:0000256" key="2">
    <source>
        <dbReference type="ARBA" id="ARBA00022692"/>
    </source>
</evidence>
<dbReference type="STRING" id="1686286.GCA_900092335_01264"/>
<evidence type="ECO:0000313" key="9">
    <source>
        <dbReference type="Proteomes" id="UP000318080"/>
    </source>
</evidence>
<sequence length="320" mass="34376">MHAPNLYTHFGLDPQENSTALGVLLSARDARLSQQGYSTSADTRRETNIGYGILGNDEARALYDEALRAGRGVTWAQLQYLCDFGTWPQDYTGWTEPDHDTNAQAASAPQPHQHAQPGPAQNPYGQYAQLDQPAVNPYGSSLNFAHTPGVGPNNNVPSPAHPVWGQPTGVVDYGAVAQRATPGTRWAMGIVDGFLATMVGGAVLAPLSVFGDSGDAIAALLFFVVFSAYFILPEVLWGGSPIKLAAGYEVRDVDTHERLSPRQAMKRNWFRLVNIVPGLGQLVGFIGGLISVGTISPDNGMLGAHDRFAHAEVVKRSSRR</sequence>
<evidence type="ECO:0000313" key="8">
    <source>
        <dbReference type="EMBL" id="TQE44129.1"/>
    </source>
</evidence>
<feature type="compositionally biased region" description="Low complexity" evidence="5">
    <location>
        <begin position="102"/>
        <end position="123"/>
    </location>
</feature>
<organism evidence="8 9">
    <name type="scientific">Corynebacterium phoceense</name>
    <dbReference type="NCBI Taxonomy" id="1686286"/>
    <lineage>
        <taxon>Bacteria</taxon>
        <taxon>Bacillati</taxon>
        <taxon>Actinomycetota</taxon>
        <taxon>Actinomycetes</taxon>
        <taxon>Mycobacteriales</taxon>
        <taxon>Corynebacteriaceae</taxon>
        <taxon>Corynebacterium</taxon>
    </lineage>
</organism>
<evidence type="ECO:0000256" key="1">
    <source>
        <dbReference type="ARBA" id="ARBA00004141"/>
    </source>
</evidence>
<keyword evidence="9" id="KW-1185">Reference proteome</keyword>
<evidence type="ECO:0000256" key="4">
    <source>
        <dbReference type="ARBA" id="ARBA00023136"/>
    </source>
</evidence>
<keyword evidence="3 6" id="KW-1133">Transmembrane helix</keyword>
<accession>A0A540R8Q8</accession>
<feature type="transmembrane region" description="Helical" evidence="6">
    <location>
        <begin position="186"/>
        <end position="210"/>
    </location>
</feature>
<dbReference type="RefSeq" id="WP_066510876.1">
    <property type="nucleotide sequence ID" value="NZ_JADPQA010000010.1"/>
</dbReference>